<keyword evidence="2" id="KW-1185">Reference proteome</keyword>
<name>A0A5B8W9L1_9SPHI</name>
<dbReference type="OrthoDB" id="710556at2"/>
<accession>A0A5B8W9L1</accession>
<dbReference type="KEGG" id="mgk:FSB76_24465"/>
<evidence type="ECO:0000313" key="1">
    <source>
        <dbReference type="EMBL" id="QEC78948.1"/>
    </source>
</evidence>
<protein>
    <submittedName>
        <fullName evidence="1">Uncharacterized protein</fullName>
    </submittedName>
</protein>
<organism evidence="1 2">
    <name type="scientific">Mucilaginibacter ginsenosidivorax</name>
    <dbReference type="NCBI Taxonomy" id="862126"/>
    <lineage>
        <taxon>Bacteria</taxon>
        <taxon>Pseudomonadati</taxon>
        <taxon>Bacteroidota</taxon>
        <taxon>Sphingobacteriia</taxon>
        <taxon>Sphingobacteriales</taxon>
        <taxon>Sphingobacteriaceae</taxon>
        <taxon>Mucilaginibacter</taxon>
    </lineage>
</organism>
<reference evidence="1 2" key="1">
    <citation type="journal article" date="2013" name="J. Microbiol.">
        <title>Mucilaginibacter ginsenosidivorax sp. nov., with ginsenoside converting activity isolated from sediment.</title>
        <authorList>
            <person name="Kim J.K."/>
            <person name="Choi T.E."/>
            <person name="Liu Q.M."/>
            <person name="Park H.Y."/>
            <person name="Yi T.H."/>
            <person name="Yoon M.H."/>
            <person name="Kim S.C."/>
            <person name="Im W.T."/>
        </authorList>
    </citation>
    <scope>NUCLEOTIDE SEQUENCE [LARGE SCALE GENOMIC DNA]</scope>
    <source>
        <strain evidence="1 2">KHI28</strain>
    </source>
</reference>
<proteinExistence type="predicted"/>
<dbReference type="RefSeq" id="WP_147058075.1">
    <property type="nucleotide sequence ID" value="NZ_CP042437.1"/>
</dbReference>
<dbReference type="Proteomes" id="UP000321362">
    <property type="component" value="Chromosome"/>
</dbReference>
<dbReference type="AlphaFoldDB" id="A0A5B8W9L1"/>
<gene>
    <name evidence="1" type="ORF">FSB76_24465</name>
</gene>
<sequence>MNKHDELSGTLVLLHPQLLTDPTEKKNQIGIIASAKIENDNVIVSFGNEGQALFSADALLVLKKPSSIHFDTMQDHLKMNAQDFKNLLRVGMLANSNLTKNHRQAIEISRDNPVVLAYSMASLEEELGLKQDYSLSR</sequence>
<dbReference type="EMBL" id="CP042437">
    <property type="protein sequence ID" value="QEC78948.1"/>
    <property type="molecule type" value="Genomic_DNA"/>
</dbReference>
<evidence type="ECO:0000313" key="2">
    <source>
        <dbReference type="Proteomes" id="UP000321362"/>
    </source>
</evidence>